<dbReference type="Pfam" id="PF22381">
    <property type="entry name" value="Staph_reg_Sar_Rot"/>
    <property type="match status" value="1"/>
</dbReference>
<name>A0A411WT80_9BURK</name>
<dbReference type="SMART" id="SM00347">
    <property type="entry name" value="HTH_MARR"/>
    <property type="match status" value="1"/>
</dbReference>
<dbReference type="Gene3D" id="1.10.10.10">
    <property type="entry name" value="Winged helix-like DNA-binding domain superfamily/Winged helix DNA-binding domain"/>
    <property type="match status" value="1"/>
</dbReference>
<evidence type="ECO:0000256" key="4">
    <source>
        <dbReference type="ARBA" id="ARBA00023125"/>
    </source>
</evidence>
<evidence type="ECO:0000313" key="7">
    <source>
        <dbReference type="EMBL" id="GGY55479.1"/>
    </source>
</evidence>
<evidence type="ECO:0000256" key="2">
    <source>
        <dbReference type="ARBA" id="ARBA00022490"/>
    </source>
</evidence>
<dbReference type="GO" id="GO:0005737">
    <property type="term" value="C:cytoplasm"/>
    <property type="evidence" value="ECO:0007669"/>
    <property type="project" value="UniProtKB-SubCell"/>
</dbReference>
<evidence type="ECO:0000256" key="5">
    <source>
        <dbReference type="ARBA" id="ARBA00023163"/>
    </source>
</evidence>
<proteinExistence type="predicted"/>
<keyword evidence="9" id="KW-1185">Reference proteome</keyword>
<accession>A0A411WT80</accession>
<reference evidence="8 9" key="2">
    <citation type="submission" date="2019-02" db="EMBL/GenBank/DDBJ databases">
        <title>Draft Genome Sequences of Six Type Strains of the Genus Massilia.</title>
        <authorList>
            <person name="Miess H."/>
            <person name="Frediansyhah A."/>
            <person name="Gross H."/>
        </authorList>
    </citation>
    <scope>NUCLEOTIDE SEQUENCE [LARGE SCALE GENOMIC DNA]</scope>
    <source>
        <strain evidence="8 9">DSM 17472</strain>
    </source>
</reference>
<comment type="subcellular location">
    <subcellularLocation>
        <location evidence="1">Cytoplasm</location>
    </subcellularLocation>
</comment>
<dbReference type="FunFam" id="1.10.10.10:FF:000163">
    <property type="entry name" value="MarR family transcriptional regulator"/>
    <property type="match status" value="1"/>
</dbReference>
<dbReference type="GO" id="GO:0006950">
    <property type="term" value="P:response to stress"/>
    <property type="evidence" value="ECO:0007669"/>
    <property type="project" value="TreeGrafter"/>
</dbReference>
<evidence type="ECO:0000256" key="3">
    <source>
        <dbReference type="ARBA" id="ARBA00023015"/>
    </source>
</evidence>
<reference evidence="7" key="1">
    <citation type="journal article" date="2014" name="Int. J. Syst. Evol. Microbiol.">
        <title>Complete genome sequence of Corynebacterium casei LMG S-19264T (=DSM 44701T), isolated from a smear-ripened cheese.</title>
        <authorList>
            <consortium name="US DOE Joint Genome Institute (JGI-PGF)"/>
            <person name="Walter F."/>
            <person name="Albersmeier A."/>
            <person name="Kalinowski J."/>
            <person name="Ruckert C."/>
        </authorList>
    </citation>
    <scope>NUCLEOTIDE SEQUENCE</scope>
    <source>
        <strain evidence="7">KCTC 12343</strain>
    </source>
</reference>
<keyword evidence="3" id="KW-0805">Transcription regulation</keyword>
<evidence type="ECO:0000313" key="9">
    <source>
        <dbReference type="Proteomes" id="UP000292307"/>
    </source>
</evidence>
<dbReference type="AlphaFoldDB" id="A0A411WT80"/>
<evidence type="ECO:0000313" key="8">
    <source>
        <dbReference type="EMBL" id="QBI00005.1"/>
    </source>
</evidence>
<dbReference type="EMBL" id="BMWV01000010">
    <property type="protein sequence ID" value="GGY55479.1"/>
    <property type="molecule type" value="Genomic_DNA"/>
</dbReference>
<feature type="domain" description="HTH marR-type" evidence="6">
    <location>
        <begin position="21"/>
        <end position="151"/>
    </location>
</feature>
<keyword evidence="5" id="KW-0804">Transcription</keyword>
<organism evidence="7 10">
    <name type="scientific">Pseudoduganella albidiflava</name>
    <dbReference type="NCBI Taxonomy" id="321983"/>
    <lineage>
        <taxon>Bacteria</taxon>
        <taxon>Pseudomonadati</taxon>
        <taxon>Pseudomonadota</taxon>
        <taxon>Betaproteobacteria</taxon>
        <taxon>Burkholderiales</taxon>
        <taxon>Oxalobacteraceae</taxon>
        <taxon>Telluria group</taxon>
        <taxon>Pseudoduganella</taxon>
    </lineage>
</organism>
<evidence type="ECO:0000256" key="1">
    <source>
        <dbReference type="ARBA" id="ARBA00004496"/>
    </source>
</evidence>
<dbReference type="InterPro" id="IPR000835">
    <property type="entry name" value="HTH_MarR-typ"/>
</dbReference>
<reference evidence="7" key="3">
    <citation type="submission" date="2022-12" db="EMBL/GenBank/DDBJ databases">
        <authorList>
            <person name="Sun Q."/>
            <person name="Kim S."/>
        </authorList>
    </citation>
    <scope>NUCLEOTIDE SEQUENCE</scope>
    <source>
        <strain evidence="7">KCTC 12343</strain>
    </source>
</reference>
<dbReference type="PANTHER" id="PTHR33164">
    <property type="entry name" value="TRANSCRIPTIONAL REGULATOR, MARR FAMILY"/>
    <property type="match status" value="1"/>
</dbReference>
<dbReference type="Proteomes" id="UP000292307">
    <property type="component" value="Chromosome"/>
</dbReference>
<evidence type="ECO:0000313" key="10">
    <source>
        <dbReference type="Proteomes" id="UP000628442"/>
    </source>
</evidence>
<dbReference type="OrthoDB" id="9806864at2"/>
<dbReference type="InterPro" id="IPR036388">
    <property type="entry name" value="WH-like_DNA-bd_sf"/>
</dbReference>
<dbReference type="RefSeq" id="WP_131144152.1">
    <property type="nucleotide sequence ID" value="NZ_BMWV01000010.1"/>
</dbReference>
<gene>
    <name evidence="8" type="ORF">EYF70_03440</name>
    <name evidence="7" type="ORF">GCM10007387_42540</name>
</gene>
<sequence length="157" mass="17406">MNTPTPTPPPSGPAPQVPQLDQQLCFSLYSTSLAMNKLYRKLLRKLDLTYSQYLVMMVLWERNEQTVSELGDKLFLDSATLTPLLKRMEQAELITRTRCANDERQVIIALTPKGDALREGAKAIPACVLAASQCNLDQIKDLKAQLDSLRGSLADAS</sequence>
<dbReference type="EMBL" id="CP036401">
    <property type="protein sequence ID" value="QBI00005.1"/>
    <property type="molecule type" value="Genomic_DNA"/>
</dbReference>
<dbReference type="SUPFAM" id="SSF46785">
    <property type="entry name" value="Winged helix' DNA-binding domain"/>
    <property type="match status" value="1"/>
</dbReference>
<dbReference type="GO" id="GO:0003677">
    <property type="term" value="F:DNA binding"/>
    <property type="evidence" value="ECO:0007669"/>
    <property type="project" value="UniProtKB-KW"/>
</dbReference>
<protein>
    <submittedName>
        <fullName evidence="7">MarR family transcriptional regulator</fullName>
    </submittedName>
</protein>
<dbReference type="Proteomes" id="UP000628442">
    <property type="component" value="Unassembled WGS sequence"/>
</dbReference>
<dbReference type="PANTHER" id="PTHR33164:SF5">
    <property type="entry name" value="ORGANIC HYDROPEROXIDE RESISTANCE TRANSCRIPTIONAL REGULATOR"/>
    <property type="match status" value="1"/>
</dbReference>
<keyword evidence="4" id="KW-0238">DNA-binding</keyword>
<dbReference type="InterPro" id="IPR039422">
    <property type="entry name" value="MarR/SlyA-like"/>
</dbReference>
<dbReference type="GO" id="GO:0003700">
    <property type="term" value="F:DNA-binding transcription factor activity"/>
    <property type="evidence" value="ECO:0007669"/>
    <property type="project" value="InterPro"/>
</dbReference>
<dbReference type="PRINTS" id="PR00598">
    <property type="entry name" value="HTHMARR"/>
</dbReference>
<dbReference type="InterPro" id="IPR036390">
    <property type="entry name" value="WH_DNA-bd_sf"/>
</dbReference>
<dbReference type="InterPro" id="IPR055166">
    <property type="entry name" value="Transc_reg_Sar_Rot_HTH"/>
</dbReference>
<keyword evidence="2" id="KW-0963">Cytoplasm</keyword>
<dbReference type="PROSITE" id="PS50995">
    <property type="entry name" value="HTH_MARR_2"/>
    <property type="match status" value="1"/>
</dbReference>
<evidence type="ECO:0000259" key="6">
    <source>
        <dbReference type="PROSITE" id="PS50995"/>
    </source>
</evidence>